<dbReference type="GO" id="GO:0032259">
    <property type="term" value="P:methylation"/>
    <property type="evidence" value="ECO:0007669"/>
    <property type="project" value="UniProtKB-KW"/>
</dbReference>
<sequence length="218" mass="24677">MASLKRWLDRRRNPWKGIAFDSFRRFRKDKAAARLRDFFDLEPGSVALDFGGFEGDWTDAVLAAQPEARVHVFEPHPRYAAALREKYKDRPGVCVHDFALGRFAGTLSLSDAGNASSAVDDHTRSFTAPVVAVRDFFAEQKIGKVQVAKINIEGGEYDLLPALIEAGLIGQIARLMVQFHLFKPEYQSARGAILKRLSLTHDPAWSYPFIWEEWRIKA</sequence>
<organism evidence="2 3">
    <name type="scientific">Antarcticimicrobium sediminis</name>
    <dbReference type="NCBI Taxonomy" id="2546227"/>
    <lineage>
        <taxon>Bacteria</taxon>
        <taxon>Pseudomonadati</taxon>
        <taxon>Pseudomonadota</taxon>
        <taxon>Alphaproteobacteria</taxon>
        <taxon>Rhodobacterales</taxon>
        <taxon>Paracoccaceae</taxon>
        <taxon>Antarcticimicrobium</taxon>
    </lineage>
</organism>
<dbReference type="Pfam" id="PF05050">
    <property type="entry name" value="Methyltransf_21"/>
    <property type="match status" value="1"/>
</dbReference>
<evidence type="ECO:0000313" key="3">
    <source>
        <dbReference type="Proteomes" id="UP000294662"/>
    </source>
</evidence>
<comment type="caution">
    <text evidence="2">The sequence shown here is derived from an EMBL/GenBank/DDBJ whole genome shotgun (WGS) entry which is preliminary data.</text>
</comment>
<dbReference type="EMBL" id="SMFP01000001">
    <property type="protein sequence ID" value="TDE40696.1"/>
    <property type="molecule type" value="Genomic_DNA"/>
</dbReference>
<name>A0A4V2Z8L6_9RHOB</name>
<evidence type="ECO:0000259" key="1">
    <source>
        <dbReference type="Pfam" id="PF05050"/>
    </source>
</evidence>
<dbReference type="SUPFAM" id="SSF53335">
    <property type="entry name" value="S-adenosyl-L-methionine-dependent methyltransferases"/>
    <property type="match status" value="1"/>
</dbReference>
<reference evidence="2 3" key="1">
    <citation type="submission" date="2019-03" db="EMBL/GenBank/DDBJ databases">
        <authorList>
            <person name="Zhang S."/>
        </authorList>
    </citation>
    <scope>NUCLEOTIDE SEQUENCE [LARGE SCALE GENOMIC DNA]</scope>
    <source>
        <strain evidence="2 3">S4J41</strain>
    </source>
</reference>
<keyword evidence="2" id="KW-0808">Transferase</keyword>
<proteinExistence type="predicted"/>
<gene>
    <name evidence="2" type="ORF">E1B25_00305</name>
</gene>
<feature type="domain" description="Methyltransferase FkbM" evidence="1">
    <location>
        <begin position="53"/>
        <end position="189"/>
    </location>
</feature>
<keyword evidence="2" id="KW-0489">Methyltransferase</keyword>
<dbReference type="OrthoDB" id="4104638at2"/>
<protein>
    <submittedName>
        <fullName evidence="2">FkbM family methyltransferase</fullName>
    </submittedName>
</protein>
<dbReference type="Proteomes" id="UP000294662">
    <property type="component" value="Unassembled WGS sequence"/>
</dbReference>
<dbReference type="RefSeq" id="WP_132826687.1">
    <property type="nucleotide sequence ID" value="NZ_SMFP01000001.1"/>
</dbReference>
<evidence type="ECO:0000313" key="2">
    <source>
        <dbReference type="EMBL" id="TDE40696.1"/>
    </source>
</evidence>
<dbReference type="Gene3D" id="3.40.50.150">
    <property type="entry name" value="Vaccinia Virus protein VP39"/>
    <property type="match status" value="1"/>
</dbReference>
<accession>A0A4V2Z8L6</accession>
<dbReference type="AlphaFoldDB" id="A0A4V2Z8L6"/>
<keyword evidence="3" id="KW-1185">Reference proteome</keyword>
<dbReference type="NCBIfam" id="TIGR01444">
    <property type="entry name" value="fkbM_fam"/>
    <property type="match status" value="1"/>
</dbReference>
<dbReference type="InterPro" id="IPR006342">
    <property type="entry name" value="FkbM_mtfrase"/>
</dbReference>
<dbReference type="InterPro" id="IPR029063">
    <property type="entry name" value="SAM-dependent_MTases_sf"/>
</dbReference>
<dbReference type="GO" id="GO:0008168">
    <property type="term" value="F:methyltransferase activity"/>
    <property type="evidence" value="ECO:0007669"/>
    <property type="project" value="UniProtKB-KW"/>
</dbReference>